<dbReference type="Pfam" id="PF13391">
    <property type="entry name" value="HNH_2"/>
    <property type="match status" value="1"/>
</dbReference>
<dbReference type="RefSeq" id="XP_040617712.1">
    <property type="nucleotide sequence ID" value="XM_040765595.1"/>
</dbReference>
<evidence type="ECO:0000256" key="1">
    <source>
        <dbReference type="SAM" id="MobiDB-lite"/>
    </source>
</evidence>
<evidence type="ECO:0000259" key="2">
    <source>
        <dbReference type="Pfam" id="PF13391"/>
    </source>
</evidence>
<name>A0A0C2IXG7_9PEZI</name>
<evidence type="ECO:0000313" key="3">
    <source>
        <dbReference type="EMBL" id="KIH89702.1"/>
    </source>
</evidence>
<dbReference type="VEuPathDB" id="FungiDB:SPBR_07341"/>
<accession>A0A0C2IXG7</accession>
<dbReference type="HOGENOM" id="CLU_891902_0_0_1"/>
<dbReference type="Proteomes" id="UP000031575">
    <property type="component" value="Unassembled WGS sequence"/>
</dbReference>
<comment type="caution">
    <text evidence="3">The sequence shown here is derived from an EMBL/GenBank/DDBJ whole genome shotgun (WGS) entry which is preliminary data.</text>
</comment>
<feature type="region of interest" description="Disordered" evidence="1">
    <location>
        <begin position="210"/>
        <end position="229"/>
    </location>
</feature>
<feature type="region of interest" description="Disordered" evidence="1">
    <location>
        <begin position="284"/>
        <end position="312"/>
    </location>
</feature>
<dbReference type="InterPro" id="IPR003615">
    <property type="entry name" value="HNH_nuc"/>
</dbReference>
<gene>
    <name evidence="3" type="ORF">SPBR_07341</name>
</gene>
<dbReference type="GeneID" id="63680516"/>
<sequence>MEERLLFAEKWMHVMHQRFGNSKISETTSFTLSVVYALPLREVRRLGETLSGSSRHLWILSLNAEELSNTAPATTSSTARSQAQVSEEPGCTDKAWNMICLTPTLHGYWAKGYFALRCLGVSPVELMQTRREHDDGETPAWVARMVTRSGGKPPVHGKITLQMEWLPVQASRTASHSGGKPNKTSIWNEIVPSEDREHWFRSWERSERYGEATESSDAGEGDEVGGAPVIGATNIRTSRAVETGDCFSVTLPTMEEAFKMKAMIDIQHAYLRMASLSGAAGDPDFLKHSLDDWDEGDGDGTAPIGQQDNAED</sequence>
<dbReference type="OrthoDB" id="5416097at2759"/>
<reference evidence="3 4" key="1">
    <citation type="journal article" date="2014" name="BMC Genomics">
        <title>Comparative genomics of the major fungal agents of human and animal Sporotrichosis: Sporothrix schenckii and Sporothrix brasiliensis.</title>
        <authorList>
            <person name="Teixeira M.M."/>
            <person name="de Almeida L.G."/>
            <person name="Kubitschek-Barreira P."/>
            <person name="Alves F.L."/>
            <person name="Kioshima E.S."/>
            <person name="Abadio A.K."/>
            <person name="Fernandes L."/>
            <person name="Derengowski L.S."/>
            <person name="Ferreira K.S."/>
            <person name="Souza R.C."/>
            <person name="Ruiz J.C."/>
            <person name="de Andrade N.C."/>
            <person name="Paes H.C."/>
            <person name="Nicola A.M."/>
            <person name="Albuquerque P."/>
            <person name="Gerber A.L."/>
            <person name="Martins V.P."/>
            <person name="Peconick L.D."/>
            <person name="Neto A.V."/>
            <person name="Chaucanez C.B."/>
            <person name="Silva P.A."/>
            <person name="Cunha O.L."/>
            <person name="de Oliveira F.F."/>
            <person name="dos Santos T.C."/>
            <person name="Barros A.L."/>
            <person name="Soares M.A."/>
            <person name="de Oliveira L.M."/>
            <person name="Marini M.M."/>
            <person name="Villalobos-Duno H."/>
            <person name="Cunha M.M."/>
            <person name="de Hoog S."/>
            <person name="da Silveira J.F."/>
            <person name="Henrissat B."/>
            <person name="Nino-Vega G.A."/>
            <person name="Cisalpino P.S."/>
            <person name="Mora-Montes H.M."/>
            <person name="Almeida S.R."/>
            <person name="Stajich J.E."/>
            <person name="Lopes-Bezerra L.M."/>
            <person name="Vasconcelos A.T."/>
            <person name="Felipe M.S."/>
        </authorList>
    </citation>
    <scope>NUCLEOTIDE SEQUENCE [LARGE SCALE GENOMIC DNA]</scope>
    <source>
        <strain evidence="3 4">5110</strain>
    </source>
</reference>
<organism evidence="3 4">
    <name type="scientific">Sporothrix brasiliensis 5110</name>
    <dbReference type="NCBI Taxonomy" id="1398154"/>
    <lineage>
        <taxon>Eukaryota</taxon>
        <taxon>Fungi</taxon>
        <taxon>Dikarya</taxon>
        <taxon>Ascomycota</taxon>
        <taxon>Pezizomycotina</taxon>
        <taxon>Sordariomycetes</taxon>
        <taxon>Sordariomycetidae</taxon>
        <taxon>Ophiostomatales</taxon>
        <taxon>Ophiostomataceae</taxon>
        <taxon>Sporothrix</taxon>
    </lineage>
</organism>
<proteinExistence type="predicted"/>
<feature type="domain" description="HNH nuclease" evidence="2">
    <location>
        <begin position="75"/>
        <end position="116"/>
    </location>
</feature>
<dbReference type="EMBL" id="AWTV01000009">
    <property type="protein sequence ID" value="KIH89702.1"/>
    <property type="molecule type" value="Genomic_DNA"/>
</dbReference>
<dbReference type="AlphaFoldDB" id="A0A0C2IXG7"/>
<keyword evidence="4" id="KW-1185">Reference proteome</keyword>
<evidence type="ECO:0000313" key="4">
    <source>
        <dbReference type="Proteomes" id="UP000031575"/>
    </source>
</evidence>
<protein>
    <recommendedName>
        <fullName evidence="2">HNH nuclease domain-containing protein</fullName>
    </recommendedName>
</protein>